<gene>
    <name evidence="1" type="ORF">IPP15_23350</name>
</gene>
<dbReference type="InterPro" id="IPR011990">
    <property type="entry name" value="TPR-like_helical_dom_sf"/>
</dbReference>
<dbReference type="SUPFAM" id="SSF48452">
    <property type="entry name" value="TPR-like"/>
    <property type="match status" value="1"/>
</dbReference>
<comment type="caution">
    <text evidence="1">The sequence shown here is derived from an EMBL/GenBank/DDBJ whole genome shotgun (WGS) entry which is preliminary data.</text>
</comment>
<dbReference type="Proteomes" id="UP000808337">
    <property type="component" value="Unassembled WGS sequence"/>
</dbReference>
<name>A0A9D7SZW7_9BACT</name>
<evidence type="ECO:0000313" key="2">
    <source>
        <dbReference type="Proteomes" id="UP000808337"/>
    </source>
</evidence>
<dbReference type="Gene3D" id="1.25.40.390">
    <property type="match status" value="1"/>
</dbReference>
<sequence>METALTRVRVTATDKGFATVGAVNAVLAKVYATKEPHDWSKVNQYCDAVISGGYSLLPTFDRLWDNSVENSAESILKSITPVALLMATGE</sequence>
<organism evidence="1 2">
    <name type="scientific">Candidatus Opimibacter skivensis</name>
    <dbReference type="NCBI Taxonomy" id="2982028"/>
    <lineage>
        <taxon>Bacteria</taxon>
        <taxon>Pseudomonadati</taxon>
        <taxon>Bacteroidota</taxon>
        <taxon>Saprospiria</taxon>
        <taxon>Saprospirales</taxon>
        <taxon>Saprospiraceae</taxon>
        <taxon>Candidatus Opimibacter</taxon>
    </lineage>
</organism>
<reference evidence="1 2" key="1">
    <citation type="submission" date="2020-10" db="EMBL/GenBank/DDBJ databases">
        <title>Connecting structure to function with the recovery of over 1000 high-quality activated sludge metagenome-assembled genomes encoding full-length rRNA genes using long-read sequencing.</title>
        <authorList>
            <person name="Singleton C.M."/>
            <person name="Petriglieri F."/>
            <person name="Kristensen J.M."/>
            <person name="Kirkegaard R.H."/>
            <person name="Michaelsen T.Y."/>
            <person name="Andersen M.H."/>
            <person name="Karst S.M."/>
            <person name="Dueholm M.S."/>
            <person name="Nielsen P.H."/>
            <person name="Albertsen M."/>
        </authorList>
    </citation>
    <scope>NUCLEOTIDE SEQUENCE [LARGE SCALE GENOMIC DNA]</scope>
    <source>
        <strain evidence="1">Ribe_18-Q3-R11-54_MAXAC.273</strain>
    </source>
</reference>
<accession>A0A9D7SZW7</accession>
<dbReference type="AlphaFoldDB" id="A0A9D7SZW7"/>
<protein>
    <submittedName>
        <fullName evidence="1">Uncharacterized protein</fullName>
    </submittedName>
</protein>
<proteinExistence type="predicted"/>
<dbReference type="EMBL" id="JADKGY010000034">
    <property type="protein sequence ID" value="MBK9985244.1"/>
    <property type="molecule type" value="Genomic_DNA"/>
</dbReference>
<evidence type="ECO:0000313" key="1">
    <source>
        <dbReference type="EMBL" id="MBK9985244.1"/>
    </source>
</evidence>